<reference evidence="1 2" key="1">
    <citation type="submission" date="2018-05" db="EMBL/GenBank/DDBJ databases">
        <title>Genomic Encyclopedia of Type Strains, Phase IV (KMG-V): Genome sequencing to study the core and pangenomes of soil and plant-associated prokaryotes.</title>
        <authorList>
            <person name="Whitman W."/>
        </authorList>
    </citation>
    <scope>NUCLEOTIDE SEQUENCE [LARGE SCALE GENOMIC DNA]</scope>
    <source>
        <strain evidence="1 2">SCZa-39</strain>
    </source>
</reference>
<accession>A0ABX5KXJ0</accession>
<evidence type="ECO:0000313" key="1">
    <source>
        <dbReference type="EMBL" id="PVX86449.1"/>
    </source>
</evidence>
<dbReference type="Proteomes" id="UP000245712">
    <property type="component" value="Unassembled WGS sequence"/>
</dbReference>
<name>A0ABX5KXJ0_9BURK</name>
<proteinExistence type="predicted"/>
<organism evidence="1 2">
    <name type="scientific">Paraburkholderia unamae</name>
    <dbReference type="NCBI Taxonomy" id="219649"/>
    <lineage>
        <taxon>Bacteria</taxon>
        <taxon>Pseudomonadati</taxon>
        <taxon>Pseudomonadota</taxon>
        <taxon>Betaproteobacteria</taxon>
        <taxon>Burkholderiales</taxon>
        <taxon>Burkholderiaceae</taxon>
        <taxon>Paraburkholderia</taxon>
    </lineage>
</organism>
<sequence>MRNVSHRSPIAAIKAVVDEWRKSRRWSREAVVEEIVEAHERIGAVRRVRVEFSENHHGEHTRQKTNADRVYRWLDDSVSERNLLSTNMLPSLLAALPVAARVALANEILAPAGLTTRVIESGEGDDVNAQELIRSIVRVNHRTESAAADLLDGIDPGELPRLHNSLIDEISVKTEMAGRVVAAMCKRGEAAPANPTKES</sequence>
<evidence type="ECO:0000313" key="2">
    <source>
        <dbReference type="Proteomes" id="UP000245712"/>
    </source>
</evidence>
<comment type="caution">
    <text evidence="1">The sequence shown here is derived from an EMBL/GenBank/DDBJ whole genome shotgun (WGS) entry which is preliminary data.</text>
</comment>
<dbReference type="InterPro" id="IPR037042">
    <property type="entry name" value="YdaT-like_sf"/>
</dbReference>
<dbReference type="EMBL" id="QEOB01000002">
    <property type="protein sequence ID" value="PVX86449.1"/>
    <property type="molecule type" value="Genomic_DNA"/>
</dbReference>
<gene>
    <name evidence="1" type="ORF">C7402_102285</name>
</gene>
<dbReference type="RefSeq" id="WP_116609860.1">
    <property type="nucleotide sequence ID" value="NZ_QEOB01000002.1"/>
</dbReference>
<evidence type="ECO:0008006" key="3">
    <source>
        <dbReference type="Google" id="ProtNLM"/>
    </source>
</evidence>
<protein>
    <recommendedName>
        <fullName evidence="3">Bacterial toxin YdaT domain-containing protein</fullName>
    </recommendedName>
</protein>
<keyword evidence="2" id="KW-1185">Reference proteome</keyword>
<dbReference type="Gene3D" id="1.10.3600.10">
    <property type="entry name" value="Putative bacterial toxin ydaT"/>
    <property type="match status" value="1"/>
</dbReference>